<dbReference type="AlphaFoldDB" id="A0A8J5X8X6"/>
<sequence length="476" mass="50614">MRALSALALAFLGAAPRTGLLRLRFASPAVRGRLAGVRACASAASVWDEGAGAGEAEPLAKPATVNELDQNVAVNNGDRWSGERATVDELRAICDEATSTREPLPIIPQWLPTPDWLWKQWRGTIVRHVLPRDVLVVTLFALGIVLFFHAPGVHSIYRKSLIRHLIAVERVWGLASGLVSFTLSFFLTQSYTFWREVYVIVRQVQGRLNDLGLLLAASAARDADGQYTAQSEELLALTARHVRLFNILLYASLTTQFAPLRTPAGLSQLVLSGALTEEERSSLLEASTGSSTVLVWLTASVGAALDDGRIGGGGTGAAAGGAVGAHAAGLATVLLGKLTELRATASSIADRLSGRMPLAYTQLVQILCDLFVLASPLALLHSVGPVGAVTGTALVTFFHRSVLNLAKVLLDPFGNMRWNVNSGISINVATLIQETNLGSERWRIGGNWLPRGARRTSLGAAVAESAGEPPAFRTVA</sequence>
<keyword evidence="10" id="KW-1185">Reference proteome</keyword>
<evidence type="ECO:0000313" key="9">
    <source>
        <dbReference type="EMBL" id="KAG8462018.1"/>
    </source>
</evidence>
<evidence type="ECO:0000256" key="7">
    <source>
        <dbReference type="SAM" id="Phobius"/>
    </source>
</evidence>
<dbReference type="InterPro" id="IPR044669">
    <property type="entry name" value="YneE/VCCN1/2-like"/>
</dbReference>
<dbReference type="OrthoDB" id="417078at2759"/>
<comment type="subcellular location">
    <subcellularLocation>
        <location evidence="1">Membrane</location>
        <topology evidence="1">Multi-pass membrane protein</topology>
    </subcellularLocation>
</comment>
<evidence type="ECO:0000256" key="8">
    <source>
        <dbReference type="SAM" id="SignalP"/>
    </source>
</evidence>
<keyword evidence="2" id="KW-0813">Transport</keyword>
<keyword evidence="3 7" id="KW-0812">Transmembrane</keyword>
<dbReference type="Proteomes" id="UP000751190">
    <property type="component" value="Unassembled WGS sequence"/>
</dbReference>
<evidence type="ECO:0000256" key="2">
    <source>
        <dbReference type="ARBA" id="ARBA00022448"/>
    </source>
</evidence>
<keyword evidence="6 7" id="KW-0472">Membrane</keyword>
<protein>
    <recommendedName>
        <fullName evidence="11">ABC transmembrane type-1 domain-containing protein</fullName>
    </recommendedName>
</protein>
<organism evidence="9 10">
    <name type="scientific">Diacronema lutheri</name>
    <name type="common">Unicellular marine alga</name>
    <name type="synonym">Monochrysis lutheri</name>
    <dbReference type="NCBI Taxonomy" id="2081491"/>
    <lineage>
        <taxon>Eukaryota</taxon>
        <taxon>Haptista</taxon>
        <taxon>Haptophyta</taxon>
        <taxon>Pavlovophyceae</taxon>
        <taxon>Pavlovales</taxon>
        <taxon>Pavlovaceae</taxon>
        <taxon>Diacronema</taxon>
    </lineage>
</organism>
<evidence type="ECO:0000256" key="1">
    <source>
        <dbReference type="ARBA" id="ARBA00004141"/>
    </source>
</evidence>
<keyword evidence="8" id="KW-0732">Signal</keyword>
<gene>
    <name evidence="9" type="ORF">KFE25_014037</name>
</gene>
<evidence type="ECO:0000256" key="3">
    <source>
        <dbReference type="ARBA" id="ARBA00022692"/>
    </source>
</evidence>
<feature type="transmembrane region" description="Helical" evidence="7">
    <location>
        <begin position="134"/>
        <end position="150"/>
    </location>
</feature>
<evidence type="ECO:0008006" key="11">
    <source>
        <dbReference type="Google" id="ProtNLM"/>
    </source>
</evidence>
<name>A0A8J5X8X6_DIALT</name>
<comment type="caution">
    <text evidence="9">The sequence shown here is derived from an EMBL/GenBank/DDBJ whole genome shotgun (WGS) entry which is preliminary data.</text>
</comment>
<keyword evidence="5" id="KW-0406">Ion transport</keyword>
<feature type="chain" id="PRO_5035230794" description="ABC transmembrane type-1 domain-containing protein" evidence="8">
    <location>
        <begin position="20"/>
        <end position="476"/>
    </location>
</feature>
<dbReference type="EMBL" id="JAGTXO010000023">
    <property type="protein sequence ID" value="KAG8462018.1"/>
    <property type="molecule type" value="Genomic_DNA"/>
</dbReference>
<reference evidence="9" key="1">
    <citation type="submission" date="2021-05" db="EMBL/GenBank/DDBJ databases">
        <title>The genome of the haptophyte Pavlova lutheri (Diacronema luteri, Pavlovales) - a model for lipid biosynthesis in eukaryotic algae.</title>
        <authorList>
            <person name="Hulatt C.J."/>
            <person name="Posewitz M.C."/>
        </authorList>
    </citation>
    <scope>NUCLEOTIDE SEQUENCE</scope>
    <source>
        <strain evidence="9">NIVA-4/92</strain>
    </source>
</reference>
<feature type="signal peptide" evidence="8">
    <location>
        <begin position="1"/>
        <end position="19"/>
    </location>
</feature>
<evidence type="ECO:0000256" key="4">
    <source>
        <dbReference type="ARBA" id="ARBA00022989"/>
    </source>
</evidence>
<evidence type="ECO:0000256" key="5">
    <source>
        <dbReference type="ARBA" id="ARBA00023065"/>
    </source>
</evidence>
<feature type="transmembrane region" description="Helical" evidence="7">
    <location>
        <begin position="171"/>
        <end position="194"/>
    </location>
</feature>
<dbReference type="Pfam" id="PF25539">
    <property type="entry name" value="Bestrophin_2"/>
    <property type="match status" value="1"/>
</dbReference>
<dbReference type="GO" id="GO:0005254">
    <property type="term" value="F:chloride channel activity"/>
    <property type="evidence" value="ECO:0007669"/>
    <property type="project" value="InterPro"/>
</dbReference>
<keyword evidence="4 7" id="KW-1133">Transmembrane helix</keyword>
<proteinExistence type="predicted"/>
<dbReference type="OMA" id="WLWTQWE"/>
<dbReference type="GO" id="GO:0016020">
    <property type="term" value="C:membrane"/>
    <property type="evidence" value="ECO:0007669"/>
    <property type="project" value="UniProtKB-SubCell"/>
</dbReference>
<evidence type="ECO:0000256" key="6">
    <source>
        <dbReference type="ARBA" id="ARBA00023136"/>
    </source>
</evidence>
<evidence type="ECO:0000313" key="10">
    <source>
        <dbReference type="Proteomes" id="UP000751190"/>
    </source>
</evidence>
<accession>A0A8J5X8X6</accession>